<dbReference type="Proteomes" id="UP000267223">
    <property type="component" value="Unassembled WGS sequence"/>
</dbReference>
<comment type="caution">
    <text evidence="1">The sequence shown here is derived from an EMBL/GenBank/DDBJ whole genome shotgun (WGS) entry which is preliminary data.</text>
</comment>
<reference evidence="1 2" key="1">
    <citation type="submission" date="2018-11" db="EMBL/GenBank/DDBJ databases">
        <title>Draft genome sequence of Ferruginibacter sp. BO-59.</title>
        <authorList>
            <person name="Im W.T."/>
        </authorList>
    </citation>
    <scope>NUCLEOTIDE SEQUENCE [LARGE SCALE GENOMIC DNA]</scope>
    <source>
        <strain evidence="1 2">BO-59</strain>
    </source>
</reference>
<gene>
    <name evidence="1" type="ORF">EFY79_15490</name>
</gene>
<name>A0A3M9N9W7_9BACT</name>
<evidence type="ECO:0000313" key="2">
    <source>
        <dbReference type="Proteomes" id="UP000267223"/>
    </source>
</evidence>
<protein>
    <submittedName>
        <fullName evidence="1">Uncharacterized protein</fullName>
    </submittedName>
</protein>
<dbReference type="EMBL" id="RJJR01000013">
    <property type="protein sequence ID" value="RNI34574.1"/>
    <property type="molecule type" value="Genomic_DNA"/>
</dbReference>
<keyword evidence="2" id="KW-1185">Reference proteome</keyword>
<dbReference type="AlphaFoldDB" id="A0A3M9N9W7"/>
<proteinExistence type="predicted"/>
<organism evidence="1 2">
    <name type="scientific">Hanamia caeni</name>
    <dbReference type="NCBI Taxonomy" id="2294116"/>
    <lineage>
        <taxon>Bacteria</taxon>
        <taxon>Pseudomonadati</taxon>
        <taxon>Bacteroidota</taxon>
        <taxon>Chitinophagia</taxon>
        <taxon>Chitinophagales</taxon>
        <taxon>Chitinophagaceae</taxon>
        <taxon>Hanamia</taxon>
    </lineage>
</organism>
<sequence>MGLVVTDPAPLLFFSHVLNWGELLPSRVSIYGGSGGAFGLGVTFGAGAVAVTTGGAVTEEEELSLVSEGCTVTGVLVTAGPASIDGISVTCSLGTIDGEGLTTVLLVEGCVVIAGDCCDGSTGDAGVVTSLLIFGASCGRG</sequence>
<evidence type="ECO:0000313" key="1">
    <source>
        <dbReference type="EMBL" id="RNI34574.1"/>
    </source>
</evidence>
<accession>A0A3M9N9W7</accession>